<evidence type="ECO:0000256" key="8">
    <source>
        <dbReference type="ARBA" id="ARBA00023136"/>
    </source>
</evidence>
<dbReference type="FunFam" id="3.40.50.300:FF:000221">
    <property type="entry name" value="Multidrug ABC transporter ATP-binding protein"/>
    <property type="match status" value="1"/>
</dbReference>
<dbReference type="AlphaFoldDB" id="A0A7T8B7Q6"/>
<feature type="domain" description="ABC transmembrane type-1" evidence="11">
    <location>
        <begin position="22"/>
        <end position="301"/>
    </location>
</feature>
<accession>A0A7T8B7Q6</accession>
<name>A0A7T8B7Q6_9SPIR</name>
<evidence type="ECO:0000313" key="12">
    <source>
        <dbReference type="EMBL" id="QQO07774.1"/>
    </source>
</evidence>
<keyword evidence="13" id="KW-1185">Reference proteome</keyword>
<comment type="subcellular location">
    <subcellularLocation>
        <location evidence="1">Cell membrane</location>
        <topology evidence="1">Multi-pass membrane protein</topology>
    </subcellularLocation>
</comment>
<dbReference type="Gene3D" id="3.40.50.300">
    <property type="entry name" value="P-loop containing nucleotide triphosphate hydrolases"/>
    <property type="match status" value="1"/>
</dbReference>
<keyword evidence="6 12" id="KW-0067">ATP-binding</keyword>
<keyword evidence="7 9" id="KW-1133">Transmembrane helix</keyword>
<evidence type="ECO:0000256" key="7">
    <source>
        <dbReference type="ARBA" id="ARBA00022989"/>
    </source>
</evidence>
<dbReference type="InterPro" id="IPR039421">
    <property type="entry name" value="Type_1_exporter"/>
</dbReference>
<evidence type="ECO:0000256" key="5">
    <source>
        <dbReference type="ARBA" id="ARBA00022741"/>
    </source>
</evidence>
<dbReference type="SUPFAM" id="SSF90123">
    <property type="entry name" value="ABC transporter transmembrane region"/>
    <property type="match status" value="1"/>
</dbReference>
<reference evidence="12" key="1">
    <citation type="submission" date="2021-01" db="EMBL/GenBank/DDBJ databases">
        <title>Description of Breznakiella homolactica.</title>
        <authorList>
            <person name="Song Y."/>
            <person name="Brune A."/>
        </authorList>
    </citation>
    <scope>NUCLEOTIDE SEQUENCE</scope>
    <source>
        <strain evidence="12">RmG30</strain>
    </source>
</reference>
<protein>
    <submittedName>
        <fullName evidence="12">ABC transporter ATP-binding protein</fullName>
    </submittedName>
</protein>
<feature type="transmembrane region" description="Helical" evidence="9">
    <location>
        <begin position="56"/>
        <end position="74"/>
    </location>
</feature>
<organism evidence="12 13">
    <name type="scientific">Breznakiella homolactica</name>
    <dbReference type="NCBI Taxonomy" id="2798577"/>
    <lineage>
        <taxon>Bacteria</taxon>
        <taxon>Pseudomonadati</taxon>
        <taxon>Spirochaetota</taxon>
        <taxon>Spirochaetia</taxon>
        <taxon>Spirochaetales</taxon>
        <taxon>Breznakiellaceae</taxon>
        <taxon>Breznakiella</taxon>
    </lineage>
</organism>
<dbReference type="InterPro" id="IPR003439">
    <property type="entry name" value="ABC_transporter-like_ATP-bd"/>
</dbReference>
<dbReference type="KEGG" id="bhc:JFL75_12575"/>
<feature type="transmembrane region" description="Helical" evidence="9">
    <location>
        <begin position="20"/>
        <end position="44"/>
    </location>
</feature>
<feature type="transmembrane region" description="Helical" evidence="9">
    <location>
        <begin position="160"/>
        <end position="178"/>
    </location>
</feature>
<dbReference type="PROSITE" id="PS50929">
    <property type="entry name" value="ABC_TM1F"/>
    <property type="match status" value="1"/>
</dbReference>
<dbReference type="GO" id="GO:0140359">
    <property type="term" value="F:ABC-type transporter activity"/>
    <property type="evidence" value="ECO:0007669"/>
    <property type="project" value="InterPro"/>
</dbReference>
<dbReference type="SMART" id="SM00382">
    <property type="entry name" value="AAA"/>
    <property type="match status" value="1"/>
</dbReference>
<dbReference type="PANTHER" id="PTHR24221">
    <property type="entry name" value="ATP-BINDING CASSETTE SUB-FAMILY B"/>
    <property type="match status" value="1"/>
</dbReference>
<dbReference type="GO" id="GO:0005524">
    <property type="term" value="F:ATP binding"/>
    <property type="evidence" value="ECO:0007669"/>
    <property type="project" value="UniProtKB-KW"/>
</dbReference>
<evidence type="ECO:0000256" key="1">
    <source>
        <dbReference type="ARBA" id="ARBA00004651"/>
    </source>
</evidence>
<dbReference type="GO" id="GO:0005886">
    <property type="term" value="C:plasma membrane"/>
    <property type="evidence" value="ECO:0007669"/>
    <property type="project" value="UniProtKB-SubCell"/>
</dbReference>
<dbReference type="InterPro" id="IPR011527">
    <property type="entry name" value="ABC1_TM_dom"/>
</dbReference>
<dbReference type="PROSITE" id="PS00211">
    <property type="entry name" value="ABC_TRANSPORTER_1"/>
    <property type="match status" value="1"/>
</dbReference>
<dbReference type="InterPro" id="IPR036640">
    <property type="entry name" value="ABC1_TM_sf"/>
</dbReference>
<sequence>MIGIFKKFFRFAGSQAKYFYQSLGISLLHAVFEALRIPAIAVVLEELLSGTMGTKTVWTSLIIMLVSIIGCTLTRASMTMKQTIAGYTVATNKRIEIGDRLRYMPMGYFNDNSLGYITSVTTNTAENLQDVATRVIMLTTQGVLTTAMITLAVIFYDWRIGLLIVAGIAGFFGINALMQRKSRKISPQKTEADSRLVAAALEYIQGIAVVRSYNLDQGAKQTADKAIQENEAVNFKLEKTFVPYMCFQSITLKFFGLAMLFVSLLFYLNGTMALMNCLLLVISSFMVYSQLESAGNYSALLRVLDLSMDKIEEIFRTPVMDSDGTEIVPERRDIAGEHVEFSYKNRKTINDVSYLIPQKTTTAVIGPSGGGKTTLCRLMARFWDADSGTVTLGGRDVRNFTLDSLLSNFSMVFQNVYLFNDTIANNIKFGKPGATDDEVREAAKKACCHDFIAALPEGYNTVIGEGGATLSGGEKQRVSIARALLKDAPVIILDEATANVDPENEALLQEAISQLTKNKTIIMIAHRLKTVQHADQILVLDKGMIIQRGTHSQLMETGGLYADFITMREKSIGWKLGGREIPA</sequence>
<dbReference type="InterPro" id="IPR027417">
    <property type="entry name" value="P-loop_NTPase"/>
</dbReference>
<dbReference type="Proteomes" id="UP000595917">
    <property type="component" value="Chromosome"/>
</dbReference>
<evidence type="ECO:0000256" key="3">
    <source>
        <dbReference type="ARBA" id="ARBA00022475"/>
    </source>
</evidence>
<dbReference type="InterPro" id="IPR003593">
    <property type="entry name" value="AAA+_ATPase"/>
</dbReference>
<keyword evidence="3" id="KW-1003">Cell membrane</keyword>
<dbReference type="PANTHER" id="PTHR24221:SF397">
    <property type="entry name" value="ABC TRANSPORTER, ATP-BINDING TRANSMEMBRANE PROTEIN"/>
    <property type="match status" value="1"/>
</dbReference>
<dbReference type="EMBL" id="CP067089">
    <property type="protein sequence ID" value="QQO07774.1"/>
    <property type="molecule type" value="Genomic_DNA"/>
</dbReference>
<dbReference type="SUPFAM" id="SSF52540">
    <property type="entry name" value="P-loop containing nucleoside triphosphate hydrolases"/>
    <property type="match status" value="1"/>
</dbReference>
<feature type="transmembrane region" description="Helical" evidence="9">
    <location>
        <begin position="244"/>
        <end position="267"/>
    </location>
</feature>
<gene>
    <name evidence="12" type="ORF">JFL75_12575</name>
</gene>
<keyword evidence="8 9" id="KW-0472">Membrane</keyword>
<feature type="transmembrane region" description="Helical" evidence="9">
    <location>
        <begin position="135"/>
        <end position="154"/>
    </location>
</feature>
<evidence type="ECO:0000256" key="6">
    <source>
        <dbReference type="ARBA" id="ARBA00022840"/>
    </source>
</evidence>
<keyword evidence="2" id="KW-0813">Transport</keyword>
<evidence type="ECO:0000259" key="11">
    <source>
        <dbReference type="PROSITE" id="PS50929"/>
    </source>
</evidence>
<dbReference type="GO" id="GO:0034040">
    <property type="term" value="F:ATPase-coupled lipid transmembrane transporter activity"/>
    <property type="evidence" value="ECO:0007669"/>
    <property type="project" value="TreeGrafter"/>
</dbReference>
<dbReference type="InterPro" id="IPR017871">
    <property type="entry name" value="ABC_transporter-like_CS"/>
</dbReference>
<keyword evidence="5" id="KW-0547">Nucleotide-binding</keyword>
<dbReference type="GO" id="GO:0016887">
    <property type="term" value="F:ATP hydrolysis activity"/>
    <property type="evidence" value="ECO:0007669"/>
    <property type="project" value="InterPro"/>
</dbReference>
<feature type="domain" description="ABC transporter" evidence="10">
    <location>
        <begin position="334"/>
        <end position="567"/>
    </location>
</feature>
<evidence type="ECO:0000256" key="2">
    <source>
        <dbReference type="ARBA" id="ARBA00022448"/>
    </source>
</evidence>
<evidence type="ECO:0000259" key="10">
    <source>
        <dbReference type="PROSITE" id="PS50893"/>
    </source>
</evidence>
<evidence type="ECO:0000313" key="13">
    <source>
        <dbReference type="Proteomes" id="UP000595917"/>
    </source>
</evidence>
<evidence type="ECO:0000256" key="4">
    <source>
        <dbReference type="ARBA" id="ARBA00022692"/>
    </source>
</evidence>
<dbReference type="Pfam" id="PF00664">
    <property type="entry name" value="ABC_membrane"/>
    <property type="match status" value="1"/>
</dbReference>
<dbReference type="RefSeq" id="WP_215625080.1">
    <property type="nucleotide sequence ID" value="NZ_CP067089.2"/>
</dbReference>
<dbReference type="PROSITE" id="PS50893">
    <property type="entry name" value="ABC_TRANSPORTER_2"/>
    <property type="match status" value="1"/>
</dbReference>
<evidence type="ECO:0000256" key="9">
    <source>
        <dbReference type="SAM" id="Phobius"/>
    </source>
</evidence>
<proteinExistence type="predicted"/>
<dbReference type="Gene3D" id="1.20.1560.10">
    <property type="entry name" value="ABC transporter type 1, transmembrane domain"/>
    <property type="match status" value="1"/>
</dbReference>
<dbReference type="Pfam" id="PF00005">
    <property type="entry name" value="ABC_tran"/>
    <property type="match status" value="1"/>
</dbReference>
<keyword evidence="4 9" id="KW-0812">Transmembrane</keyword>